<gene>
    <name evidence="1" type="ORF">EDX97_06660</name>
</gene>
<evidence type="ECO:0000313" key="2">
    <source>
        <dbReference type="Proteomes" id="UP000276568"/>
    </source>
</evidence>
<organism evidence="1 2">
    <name type="scientific">Absicoccus porci</name>
    <dbReference type="NCBI Taxonomy" id="2486576"/>
    <lineage>
        <taxon>Bacteria</taxon>
        <taxon>Bacillati</taxon>
        <taxon>Bacillota</taxon>
        <taxon>Erysipelotrichia</taxon>
        <taxon>Erysipelotrichales</taxon>
        <taxon>Erysipelotrichaceae</taxon>
        <taxon>Absicoccus</taxon>
    </lineage>
</organism>
<dbReference type="OrthoDB" id="9799580at2"/>
<keyword evidence="2" id="KW-1185">Reference proteome</keyword>
<protein>
    <submittedName>
        <fullName evidence="1">Glycerol-3-phosphate responsive antiterminator</fullName>
    </submittedName>
</protein>
<dbReference type="SUPFAM" id="SSF110391">
    <property type="entry name" value="GlpP-like"/>
    <property type="match status" value="1"/>
</dbReference>
<evidence type="ECO:0000313" key="1">
    <source>
        <dbReference type="EMBL" id="RNM30465.1"/>
    </source>
</evidence>
<dbReference type="Proteomes" id="UP000276568">
    <property type="component" value="Unassembled WGS sequence"/>
</dbReference>
<name>A0A3N0I094_9FIRM</name>
<dbReference type="InterPro" id="IPR006699">
    <property type="entry name" value="GlpP"/>
</dbReference>
<dbReference type="Gene3D" id="3.20.20.70">
    <property type="entry name" value="Aldolase class I"/>
    <property type="match status" value="1"/>
</dbReference>
<reference evidence="1 2" key="1">
    <citation type="submission" date="2018-11" db="EMBL/GenBank/DDBJ databases">
        <title>Clostridium sp. nov., a member of the family Erysipelotrichaceae isolated from pig faeces.</title>
        <authorList>
            <person name="Chang Y.-H."/>
        </authorList>
    </citation>
    <scope>NUCLEOTIDE SEQUENCE [LARGE SCALE GENOMIC DNA]</scope>
    <source>
        <strain evidence="1 2">YH-panp20</strain>
    </source>
</reference>
<sequence length="190" mass="21100">MDRHFIQVLEDNPIVAAIKDEAGLEAALRTEVGIIFILHGNICSLPKLVERIKLSGRMAIVHVDLIDGLSNDDSVLDYIKNVAHADGIITTKLNLIQYGKKIGLYTIHRYFVLDSMALQNIIKQSHARVQPDAIEILPGVLQPKIIRYITKHSTVPVMCGGLVTVKEDVINSLRNGAIAVSTTRQDIWKM</sequence>
<dbReference type="EMBL" id="RJQC01000002">
    <property type="protein sequence ID" value="RNM30465.1"/>
    <property type="molecule type" value="Genomic_DNA"/>
</dbReference>
<accession>A0A3N0I094</accession>
<dbReference type="AlphaFoldDB" id="A0A3N0I094"/>
<dbReference type="InterPro" id="IPR013785">
    <property type="entry name" value="Aldolase_TIM"/>
</dbReference>
<dbReference type="PIRSF" id="PIRSF016897">
    <property type="entry name" value="GlpP"/>
    <property type="match status" value="1"/>
</dbReference>
<dbReference type="Pfam" id="PF04309">
    <property type="entry name" value="G3P_antiterm"/>
    <property type="match status" value="1"/>
</dbReference>
<dbReference type="GO" id="GO:0006071">
    <property type="term" value="P:glycerol metabolic process"/>
    <property type="evidence" value="ECO:0007669"/>
    <property type="project" value="InterPro"/>
</dbReference>
<proteinExistence type="predicted"/>
<dbReference type="GO" id="GO:0006355">
    <property type="term" value="P:regulation of DNA-templated transcription"/>
    <property type="evidence" value="ECO:0007669"/>
    <property type="project" value="InterPro"/>
</dbReference>
<comment type="caution">
    <text evidence="1">The sequence shown here is derived from an EMBL/GenBank/DDBJ whole genome shotgun (WGS) entry which is preliminary data.</text>
</comment>
<dbReference type="RefSeq" id="WP_128520375.1">
    <property type="nucleotide sequence ID" value="NZ_CAUWBR010000031.1"/>
</dbReference>
<dbReference type="PANTHER" id="PTHR35787:SF1">
    <property type="entry name" value="GLYCEROL UPTAKE OPERON ANTITERMINATOR REGULATORY PROTEIN"/>
    <property type="match status" value="1"/>
</dbReference>
<dbReference type="PANTHER" id="PTHR35787">
    <property type="entry name" value="GLYCEROL UPTAKE OPERON ANTITERMINATOR REGULATORY PROTEIN"/>
    <property type="match status" value="1"/>
</dbReference>